<evidence type="ECO:0000256" key="8">
    <source>
        <dbReference type="RuleBase" id="RU364129"/>
    </source>
</evidence>
<dbReference type="RefSeq" id="XP_007419394.1">
    <property type="nucleotide sequence ID" value="XM_007419332.1"/>
</dbReference>
<evidence type="ECO:0000256" key="7">
    <source>
        <dbReference type="ARBA" id="ARBA00023242"/>
    </source>
</evidence>
<dbReference type="GO" id="GO:0006355">
    <property type="term" value="P:regulation of DNA-templated transcription"/>
    <property type="evidence" value="ECO:0007669"/>
    <property type="project" value="InterPro"/>
</dbReference>
<dbReference type="GO" id="GO:0003712">
    <property type="term" value="F:transcription coregulator activity"/>
    <property type="evidence" value="ECO:0007669"/>
    <property type="project" value="InterPro"/>
</dbReference>
<comment type="function">
    <text evidence="8">Component of the Mediator complex, a coactivator involved in the regulated transcription of nearly all RNA polymerase II-dependent genes. Mediator functions as a bridge to convey information from gene-specific regulatory proteins to the basal RNA polymerase II transcription machinery. Mediator is recruited to promoters by direct interactions with regulatory proteins and serves as a scaffold for the assembly of a functional preinitiation complex with RNA polymerase II and the general transcription factors.</text>
</comment>
<comment type="similarity">
    <text evidence="2 8">Belongs to the Mediator complex subunit 31 family.</text>
</comment>
<keyword evidence="7 8" id="KW-0539">Nucleus</keyword>
<dbReference type="eggNOG" id="KOG4086">
    <property type="taxonomic scope" value="Eukaryota"/>
</dbReference>
<dbReference type="HOGENOM" id="CLU_071681_3_2_1"/>
<evidence type="ECO:0000256" key="2">
    <source>
        <dbReference type="ARBA" id="ARBA00006378"/>
    </source>
</evidence>
<comment type="subcellular location">
    <subcellularLocation>
        <location evidence="1 8">Nucleus</location>
    </subcellularLocation>
</comment>
<dbReference type="OrthoDB" id="10257739at2759"/>
<comment type="subunit">
    <text evidence="8">Component of the Mediator complex.</text>
</comment>
<dbReference type="FunCoup" id="F4SDE2">
    <property type="interactions" value="163"/>
</dbReference>
<keyword evidence="4 8" id="KW-0805">Transcription regulation</keyword>
<accession>F4SDE2</accession>
<dbReference type="GeneID" id="18927967"/>
<dbReference type="InterPro" id="IPR038089">
    <property type="entry name" value="Med31_sf"/>
</dbReference>
<dbReference type="STRING" id="747676.F4SDE2"/>
<evidence type="ECO:0000256" key="5">
    <source>
        <dbReference type="ARBA" id="ARBA00023159"/>
    </source>
</evidence>
<evidence type="ECO:0000256" key="3">
    <source>
        <dbReference type="ARBA" id="ARBA00019660"/>
    </source>
</evidence>
<evidence type="ECO:0000256" key="1">
    <source>
        <dbReference type="ARBA" id="ARBA00004123"/>
    </source>
</evidence>
<sequence>MPPSDPTNTSLTEADDDQRLRDFKDANQTRFEEDLEFVQSLANPHFVQELTLKGILASEPMVNYLNYLKYFHDPQYAVFIRYPNCLFILDLLNKSEKFRTVIESQESAQFLSDKLIQNWIT</sequence>
<dbReference type="EMBL" id="GL883250">
    <property type="protein sequence ID" value="EGF97338.1"/>
    <property type="molecule type" value="Genomic_DNA"/>
</dbReference>
<dbReference type="Proteomes" id="UP000001072">
    <property type="component" value="Unassembled WGS sequence"/>
</dbReference>
<reference evidence="10" key="1">
    <citation type="journal article" date="2011" name="Proc. Natl. Acad. Sci. U.S.A.">
        <title>Obligate biotrophy features unraveled by the genomic analysis of rust fungi.</title>
        <authorList>
            <person name="Duplessis S."/>
            <person name="Cuomo C.A."/>
            <person name="Lin Y.-C."/>
            <person name="Aerts A."/>
            <person name="Tisserant E."/>
            <person name="Veneault-Fourrey C."/>
            <person name="Joly D.L."/>
            <person name="Hacquard S."/>
            <person name="Amselem J."/>
            <person name="Cantarel B.L."/>
            <person name="Chiu R."/>
            <person name="Coutinho P.M."/>
            <person name="Feau N."/>
            <person name="Field M."/>
            <person name="Frey P."/>
            <person name="Gelhaye E."/>
            <person name="Goldberg J."/>
            <person name="Grabherr M.G."/>
            <person name="Kodira C.D."/>
            <person name="Kohler A."/>
            <person name="Kuees U."/>
            <person name="Lindquist E.A."/>
            <person name="Lucas S.M."/>
            <person name="Mago R."/>
            <person name="Mauceli E."/>
            <person name="Morin E."/>
            <person name="Murat C."/>
            <person name="Pangilinan J.L."/>
            <person name="Park R."/>
            <person name="Pearson M."/>
            <person name="Quesneville H."/>
            <person name="Rouhier N."/>
            <person name="Sakthikumar S."/>
            <person name="Salamov A.A."/>
            <person name="Schmutz J."/>
            <person name="Selles B."/>
            <person name="Shapiro H."/>
            <person name="Tanguay P."/>
            <person name="Tuskan G.A."/>
            <person name="Henrissat B."/>
            <person name="Van de Peer Y."/>
            <person name="Rouze P."/>
            <person name="Ellis J.G."/>
            <person name="Dodds P.N."/>
            <person name="Schein J.E."/>
            <person name="Zhong S."/>
            <person name="Hamelin R.C."/>
            <person name="Grigoriev I.V."/>
            <person name="Szabo L.J."/>
            <person name="Martin F."/>
        </authorList>
    </citation>
    <scope>NUCLEOTIDE SEQUENCE [LARGE SCALE GENOMIC DNA]</scope>
    <source>
        <strain evidence="10">98AG31 / pathotype 3-4-7</strain>
    </source>
</reference>
<dbReference type="AlphaFoldDB" id="F4SDE2"/>
<evidence type="ECO:0000313" key="10">
    <source>
        <dbReference type="Proteomes" id="UP000001072"/>
    </source>
</evidence>
<name>F4SDE2_MELLP</name>
<dbReference type="VEuPathDB" id="FungiDB:MELLADRAFT_41281"/>
<dbReference type="Gene3D" id="1.10.10.1340">
    <property type="entry name" value="Mediator of RNA polymerase II, submodule Med31 (Soh1)"/>
    <property type="match status" value="1"/>
</dbReference>
<keyword evidence="10" id="KW-1185">Reference proteome</keyword>
<proteinExistence type="inferred from homology"/>
<dbReference type="InParanoid" id="F4SDE2"/>
<dbReference type="PANTHER" id="PTHR13186">
    <property type="entry name" value="MEDIATOR OF RNA POLYMERASE II TRANSCRIPTION SUBUNIT 31"/>
    <property type="match status" value="1"/>
</dbReference>
<keyword evidence="5 8" id="KW-0010">Activator</keyword>
<dbReference type="Pfam" id="PF05669">
    <property type="entry name" value="Med31"/>
    <property type="match status" value="1"/>
</dbReference>
<protein>
    <recommendedName>
        <fullName evidence="3 8">Mediator of RNA polymerase II transcription subunit 31</fullName>
    </recommendedName>
</protein>
<keyword evidence="6 8" id="KW-0804">Transcription</keyword>
<organism evidence="10">
    <name type="scientific">Melampsora larici-populina (strain 98AG31 / pathotype 3-4-7)</name>
    <name type="common">Poplar leaf rust fungus</name>
    <dbReference type="NCBI Taxonomy" id="747676"/>
    <lineage>
        <taxon>Eukaryota</taxon>
        <taxon>Fungi</taxon>
        <taxon>Dikarya</taxon>
        <taxon>Basidiomycota</taxon>
        <taxon>Pucciniomycotina</taxon>
        <taxon>Pucciniomycetes</taxon>
        <taxon>Pucciniales</taxon>
        <taxon>Melampsoraceae</taxon>
        <taxon>Melampsora</taxon>
    </lineage>
</organism>
<evidence type="ECO:0000256" key="6">
    <source>
        <dbReference type="ARBA" id="ARBA00023163"/>
    </source>
</evidence>
<gene>
    <name evidence="9" type="ORF">MELLADRAFT_41281</name>
</gene>
<evidence type="ECO:0000313" key="9">
    <source>
        <dbReference type="EMBL" id="EGF97338.1"/>
    </source>
</evidence>
<dbReference type="GO" id="GO:0016592">
    <property type="term" value="C:mediator complex"/>
    <property type="evidence" value="ECO:0007669"/>
    <property type="project" value="InterPro"/>
</dbReference>
<dbReference type="KEGG" id="mlr:MELLADRAFT_41281"/>
<feature type="non-terminal residue" evidence="9">
    <location>
        <position position="121"/>
    </location>
</feature>
<evidence type="ECO:0000256" key="4">
    <source>
        <dbReference type="ARBA" id="ARBA00023015"/>
    </source>
</evidence>
<dbReference type="InterPro" id="IPR008831">
    <property type="entry name" value="Mediator_Med31"/>
</dbReference>